<dbReference type="RefSeq" id="WP_166274996.1">
    <property type="nucleotide sequence ID" value="NZ_JTHE03000061.1"/>
</dbReference>
<dbReference type="EC" id="3.1.-.-" evidence="9"/>
<organism evidence="10 11">
    <name type="scientific">Lyngbya confervoides BDU141951</name>
    <dbReference type="NCBI Taxonomy" id="1574623"/>
    <lineage>
        <taxon>Bacteria</taxon>
        <taxon>Bacillati</taxon>
        <taxon>Cyanobacteriota</taxon>
        <taxon>Cyanophyceae</taxon>
        <taxon>Oscillatoriophycideae</taxon>
        <taxon>Oscillatoriales</taxon>
        <taxon>Microcoleaceae</taxon>
        <taxon>Lyngbya</taxon>
    </lineage>
</organism>
<feature type="binding site" evidence="9">
    <location>
        <position position="136"/>
    </location>
    <ligand>
        <name>Zn(2+)</name>
        <dbReference type="ChEBI" id="CHEBI:29105"/>
        <note>catalytic</note>
    </ligand>
</feature>
<comment type="subcellular location">
    <subcellularLocation>
        <location evidence="9">Cytoplasm</location>
    </subcellularLocation>
</comment>
<dbReference type="GO" id="GO:0005737">
    <property type="term" value="C:cytoplasm"/>
    <property type="evidence" value="ECO:0007669"/>
    <property type="project" value="UniProtKB-SubCell"/>
</dbReference>
<keyword evidence="3 9" id="KW-0698">rRNA processing</keyword>
<gene>
    <name evidence="9 10" type="primary">ybeY</name>
    <name evidence="10" type="ORF">QQ91_0010880</name>
</gene>
<evidence type="ECO:0000256" key="3">
    <source>
        <dbReference type="ARBA" id="ARBA00022552"/>
    </source>
</evidence>
<dbReference type="GO" id="GO:0008270">
    <property type="term" value="F:zinc ion binding"/>
    <property type="evidence" value="ECO:0007669"/>
    <property type="project" value="UniProtKB-UniRule"/>
</dbReference>
<keyword evidence="5 9" id="KW-0479">Metal-binding</keyword>
<evidence type="ECO:0000313" key="11">
    <source>
        <dbReference type="Proteomes" id="UP000031561"/>
    </source>
</evidence>
<keyword evidence="6 9" id="KW-0255">Endonuclease</keyword>
<dbReference type="EMBL" id="JTHE03000061">
    <property type="protein sequence ID" value="MCM1983320.1"/>
    <property type="molecule type" value="Genomic_DNA"/>
</dbReference>
<evidence type="ECO:0000256" key="8">
    <source>
        <dbReference type="ARBA" id="ARBA00022833"/>
    </source>
</evidence>
<comment type="similarity">
    <text evidence="1 9">Belongs to the endoribonuclease YbeY family.</text>
</comment>
<evidence type="ECO:0000256" key="2">
    <source>
        <dbReference type="ARBA" id="ARBA00022517"/>
    </source>
</evidence>
<keyword evidence="11" id="KW-1185">Reference proteome</keyword>
<name>A0ABD4T4N5_9CYAN</name>
<comment type="cofactor">
    <cofactor evidence="9">
        <name>Zn(2+)</name>
        <dbReference type="ChEBI" id="CHEBI:29105"/>
    </cofactor>
    <text evidence="9">Binds 1 zinc ion.</text>
</comment>
<dbReference type="PROSITE" id="PS01306">
    <property type="entry name" value="UPF0054"/>
    <property type="match status" value="1"/>
</dbReference>
<evidence type="ECO:0000256" key="7">
    <source>
        <dbReference type="ARBA" id="ARBA00022801"/>
    </source>
</evidence>
<feature type="binding site" evidence="9">
    <location>
        <position position="146"/>
    </location>
    <ligand>
        <name>Zn(2+)</name>
        <dbReference type="ChEBI" id="CHEBI:29105"/>
        <note>catalytic</note>
    </ligand>
</feature>
<dbReference type="GO" id="GO:0016787">
    <property type="term" value="F:hydrolase activity"/>
    <property type="evidence" value="ECO:0007669"/>
    <property type="project" value="UniProtKB-KW"/>
</dbReference>
<proteinExistence type="inferred from homology"/>
<evidence type="ECO:0000256" key="9">
    <source>
        <dbReference type="HAMAP-Rule" id="MF_00009"/>
    </source>
</evidence>
<reference evidence="10 11" key="1">
    <citation type="journal article" date="2015" name="Genome Announc.">
        <title>Draft Genome Sequence of Filamentous Marine Cyanobacterium Lyngbya confervoides Strain BDU141951.</title>
        <authorList>
            <person name="Chandrababunaidu M.M."/>
            <person name="Sen D."/>
            <person name="Tripathy S."/>
        </authorList>
    </citation>
    <scope>NUCLEOTIDE SEQUENCE [LARGE SCALE GENOMIC DNA]</scope>
    <source>
        <strain evidence="10 11">BDU141951</strain>
    </source>
</reference>
<dbReference type="SUPFAM" id="SSF55486">
    <property type="entry name" value="Metalloproteases ('zincins'), catalytic domain"/>
    <property type="match status" value="1"/>
</dbReference>
<dbReference type="GO" id="GO:0006364">
    <property type="term" value="P:rRNA processing"/>
    <property type="evidence" value="ECO:0007669"/>
    <property type="project" value="UniProtKB-UniRule"/>
</dbReference>
<evidence type="ECO:0000256" key="5">
    <source>
        <dbReference type="ARBA" id="ARBA00022723"/>
    </source>
</evidence>
<dbReference type="InterPro" id="IPR020549">
    <property type="entry name" value="YbeY_CS"/>
</dbReference>
<comment type="function">
    <text evidence="9">Single strand-specific metallo-endoribonuclease involved in late-stage 70S ribosome quality control and in maturation of the 3' terminus of the 16S rRNA.</text>
</comment>
<dbReference type="Pfam" id="PF02130">
    <property type="entry name" value="YbeY"/>
    <property type="match status" value="1"/>
</dbReference>
<evidence type="ECO:0000256" key="6">
    <source>
        <dbReference type="ARBA" id="ARBA00022759"/>
    </source>
</evidence>
<evidence type="ECO:0000256" key="1">
    <source>
        <dbReference type="ARBA" id="ARBA00010875"/>
    </source>
</evidence>
<feature type="binding site" evidence="9">
    <location>
        <position position="140"/>
    </location>
    <ligand>
        <name>Zn(2+)</name>
        <dbReference type="ChEBI" id="CHEBI:29105"/>
        <note>catalytic</note>
    </ligand>
</feature>
<dbReference type="AlphaFoldDB" id="A0ABD4T4N5"/>
<sequence length="170" mass="19309">MDFSVEVEVQSGWSSRDPSEAAVISREIAPLTWTQWFQAWIKHLNPQLSPIQSYCLGLRLTSDRDIQALNATYRQQNRPTDVLAFAFLEGEAVPDQVWQSQPMELGDIVISVETAMRQAQTHRHPAHQEIAWLATHGLLHLLGWDHPTDEALQHMVHLQTCLLLEVGLLS</sequence>
<dbReference type="PANTHER" id="PTHR46986">
    <property type="entry name" value="ENDORIBONUCLEASE YBEY, CHLOROPLASTIC"/>
    <property type="match status" value="1"/>
</dbReference>
<keyword evidence="9" id="KW-0963">Cytoplasm</keyword>
<keyword evidence="7 9" id="KW-0378">Hydrolase</keyword>
<dbReference type="Proteomes" id="UP000031561">
    <property type="component" value="Unassembled WGS sequence"/>
</dbReference>
<dbReference type="NCBIfam" id="TIGR00043">
    <property type="entry name" value="rRNA maturation RNase YbeY"/>
    <property type="match status" value="1"/>
</dbReference>
<comment type="caution">
    <text evidence="10">The sequence shown here is derived from an EMBL/GenBank/DDBJ whole genome shotgun (WGS) entry which is preliminary data.</text>
</comment>
<dbReference type="HAMAP" id="MF_00009">
    <property type="entry name" value="Endoribonucl_YbeY"/>
    <property type="match status" value="1"/>
</dbReference>
<dbReference type="GO" id="GO:0004521">
    <property type="term" value="F:RNA endonuclease activity"/>
    <property type="evidence" value="ECO:0007669"/>
    <property type="project" value="UniProtKB-UniRule"/>
</dbReference>
<dbReference type="InterPro" id="IPR023091">
    <property type="entry name" value="MetalPrtase_cat_dom_sf_prd"/>
</dbReference>
<evidence type="ECO:0000256" key="4">
    <source>
        <dbReference type="ARBA" id="ARBA00022722"/>
    </source>
</evidence>
<dbReference type="InterPro" id="IPR002036">
    <property type="entry name" value="YbeY"/>
</dbReference>
<keyword evidence="2 9" id="KW-0690">Ribosome biogenesis</keyword>
<dbReference type="Gene3D" id="3.40.390.30">
    <property type="entry name" value="Metalloproteases ('zincins'), catalytic domain"/>
    <property type="match status" value="1"/>
</dbReference>
<accession>A0ABD4T4N5</accession>
<evidence type="ECO:0000313" key="10">
    <source>
        <dbReference type="EMBL" id="MCM1983320.1"/>
    </source>
</evidence>
<keyword evidence="4 9" id="KW-0540">Nuclease</keyword>
<protein>
    <recommendedName>
        <fullName evidence="9">Endoribonuclease YbeY</fullName>
        <ecNumber evidence="9">3.1.-.-</ecNumber>
    </recommendedName>
</protein>
<dbReference type="PANTHER" id="PTHR46986:SF1">
    <property type="entry name" value="ENDORIBONUCLEASE YBEY, CHLOROPLASTIC"/>
    <property type="match status" value="1"/>
</dbReference>
<keyword evidence="8 9" id="KW-0862">Zinc</keyword>